<dbReference type="EMBL" id="CP118712">
    <property type="protein sequence ID" value="WGK87332.1"/>
    <property type="molecule type" value="Genomic_DNA"/>
</dbReference>
<proteinExistence type="predicted"/>
<dbReference type="RefSeq" id="WP_261926473.1">
    <property type="nucleotide sequence ID" value="NZ_CALYLG010000048.1"/>
</dbReference>
<dbReference type="Proteomes" id="UP001241226">
    <property type="component" value="Chromosome 2"/>
</dbReference>
<evidence type="ECO:0000313" key="1">
    <source>
        <dbReference type="EMBL" id="WGK87332.1"/>
    </source>
</evidence>
<protein>
    <recommendedName>
        <fullName evidence="3">YokE-like PH domain-containing protein</fullName>
    </recommendedName>
</protein>
<evidence type="ECO:0000313" key="2">
    <source>
        <dbReference type="Proteomes" id="UP001241226"/>
    </source>
</evidence>
<name>A0ABD7YQG1_9VIBR</name>
<accession>A0ABD7YQG1</accession>
<gene>
    <name evidence="1" type="ORF">PYE67_14510</name>
</gene>
<dbReference type="AlphaFoldDB" id="A0ABD7YQG1"/>
<evidence type="ECO:0008006" key="3">
    <source>
        <dbReference type="Google" id="ProtNLM"/>
    </source>
</evidence>
<organism evidence="1 2">
    <name type="scientific">Vibrio aestuarianus</name>
    <dbReference type="NCBI Taxonomy" id="28171"/>
    <lineage>
        <taxon>Bacteria</taxon>
        <taxon>Pseudomonadati</taxon>
        <taxon>Pseudomonadota</taxon>
        <taxon>Gammaproteobacteria</taxon>
        <taxon>Vibrionales</taxon>
        <taxon>Vibrionaceae</taxon>
        <taxon>Vibrio</taxon>
    </lineage>
</organism>
<reference evidence="1 2" key="1">
    <citation type="submission" date="2022-02" db="EMBL/GenBank/DDBJ databases">
        <title>Emergence and expansion in Europe of a Vibrio aestuarianus clonal complex pathogenic for oysters.</title>
        <authorList>
            <person name="Mesnil A."/>
            <person name="Travers M.-A."/>
        </authorList>
    </citation>
    <scope>NUCLEOTIDE SEQUENCE [LARGE SCALE GENOMIC DNA]</scope>
    <source>
        <strain evidence="1 2">U17</strain>
    </source>
</reference>
<sequence length="147" mass="17071">MSTVEKIESVSLGEFRMGCEGYGLIISTTHGIIDVFKDEIISVNSQDSERIVMHSKCDDFLLINGEFDQYIVDIKGQRISVYRTTIRTSGIWSEEIAIFGKEKTHINGFSRHYYLQFPFVIQQDFKRTLSRYKSLREQQLLEMESAL</sequence>